<dbReference type="Pfam" id="PF14534">
    <property type="entry name" value="DUF4440"/>
    <property type="match status" value="1"/>
</dbReference>
<evidence type="ECO:0000259" key="1">
    <source>
        <dbReference type="Pfam" id="PF14534"/>
    </source>
</evidence>
<evidence type="ECO:0000313" key="2">
    <source>
        <dbReference type="EMBL" id="OLS61670.1"/>
    </source>
</evidence>
<accession>A0A1Q9R2N2</accession>
<dbReference type="InterPro" id="IPR027843">
    <property type="entry name" value="DUF4440"/>
</dbReference>
<proteinExistence type="predicted"/>
<dbReference type="SUPFAM" id="SSF54427">
    <property type="entry name" value="NTF2-like"/>
    <property type="match status" value="1"/>
</dbReference>
<sequence>MTNERDIEGVIRSLEDERYAAIVASDFKVFERISHPELSYAHSNGVVDTLDSYLKKCYDGYYTYHKVEHPIESIRVLGDTVLVIGEMNAEITAGGVRKNLRNKCLAVWVRSGEQWKLYAYQPTPIA</sequence>
<dbReference type="Proteomes" id="UP000186736">
    <property type="component" value="Unassembled WGS sequence"/>
</dbReference>
<dbReference type="InterPro" id="IPR032710">
    <property type="entry name" value="NTF2-like_dom_sf"/>
</dbReference>
<comment type="caution">
    <text evidence="2">The sequence shown here is derived from an EMBL/GenBank/DDBJ whole genome shotgun (WGS) entry which is preliminary data.</text>
</comment>
<dbReference type="OrthoDB" id="8912653at2"/>
<dbReference type="EMBL" id="MKZO01000029">
    <property type="protein sequence ID" value="OLS61670.1"/>
    <property type="molecule type" value="Genomic_DNA"/>
</dbReference>
<dbReference type="AlphaFoldDB" id="A0A1Q9R2N2"/>
<protein>
    <recommendedName>
        <fullName evidence="1">DUF4440 domain-containing protein</fullName>
    </recommendedName>
</protein>
<reference evidence="2 3" key="1">
    <citation type="submission" date="2016-10" db="EMBL/GenBank/DDBJ databases">
        <title>Genome Sequence of Pseudomonas putida GM4FR.</title>
        <authorList>
            <person name="Poehlein A."/>
            <person name="Wemheuer F."/>
            <person name="Hollensteiner J."/>
            <person name="Wemheuer B."/>
        </authorList>
    </citation>
    <scope>NUCLEOTIDE SEQUENCE [LARGE SCALE GENOMIC DNA]</scope>
    <source>
        <strain evidence="2 3">GM4FR</strain>
    </source>
</reference>
<dbReference type="RefSeq" id="WP_075804280.1">
    <property type="nucleotide sequence ID" value="NZ_MKZO01000029.1"/>
</dbReference>
<gene>
    <name evidence="2" type="ORF">PSEMO_34830</name>
</gene>
<organism evidence="2 3">
    <name type="scientific">Pseudomonas putida</name>
    <name type="common">Arthrobacter siderocapsulatus</name>
    <dbReference type="NCBI Taxonomy" id="303"/>
    <lineage>
        <taxon>Bacteria</taxon>
        <taxon>Pseudomonadati</taxon>
        <taxon>Pseudomonadota</taxon>
        <taxon>Gammaproteobacteria</taxon>
        <taxon>Pseudomonadales</taxon>
        <taxon>Pseudomonadaceae</taxon>
        <taxon>Pseudomonas</taxon>
    </lineage>
</organism>
<dbReference type="Gene3D" id="3.10.450.50">
    <property type="match status" value="1"/>
</dbReference>
<feature type="domain" description="DUF4440" evidence="1">
    <location>
        <begin position="11"/>
        <end position="117"/>
    </location>
</feature>
<evidence type="ECO:0000313" key="3">
    <source>
        <dbReference type="Proteomes" id="UP000186736"/>
    </source>
</evidence>
<name>A0A1Q9R2N2_PSEPU</name>